<evidence type="ECO:0000313" key="2">
    <source>
        <dbReference type="EMBL" id="KAB8033602.1"/>
    </source>
</evidence>
<organism evidence="2 3">
    <name type="scientific">Fluviispira multicolorata</name>
    <dbReference type="NCBI Taxonomy" id="2654512"/>
    <lineage>
        <taxon>Bacteria</taxon>
        <taxon>Pseudomonadati</taxon>
        <taxon>Bdellovibrionota</taxon>
        <taxon>Oligoflexia</taxon>
        <taxon>Silvanigrellales</taxon>
        <taxon>Silvanigrellaceae</taxon>
        <taxon>Fluviispira</taxon>
    </lineage>
</organism>
<gene>
    <name evidence="2" type="ORF">GCL57_02525</name>
</gene>
<accession>A0A833JHX7</accession>
<dbReference type="RefSeq" id="WP_152211688.1">
    <property type="nucleotide sequence ID" value="NZ_WFLN01000004.1"/>
</dbReference>
<proteinExistence type="predicted"/>
<protein>
    <submittedName>
        <fullName evidence="2">Uncharacterized protein</fullName>
    </submittedName>
</protein>
<comment type="caution">
    <text evidence="2">The sequence shown here is derived from an EMBL/GenBank/DDBJ whole genome shotgun (WGS) entry which is preliminary data.</text>
</comment>
<dbReference type="EMBL" id="WFLN01000004">
    <property type="protein sequence ID" value="KAB8033602.1"/>
    <property type="molecule type" value="Genomic_DNA"/>
</dbReference>
<dbReference type="Proteomes" id="UP000442694">
    <property type="component" value="Unassembled WGS sequence"/>
</dbReference>
<name>A0A833JHX7_9BACT</name>
<keyword evidence="1" id="KW-0812">Transmembrane</keyword>
<keyword evidence="1" id="KW-1133">Transmembrane helix</keyword>
<evidence type="ECO:0000313" key="3">
    <source>
        <dbReference type="Proteomes" id="UP000442694"/>
    </source>
</evidence>
<dbReference type="AlphaFoldDB" id="A0A833JHX7"/>
<feature type="transmembrane region" description="Helical" evidence="1">
    <location>
        <begin position="248"/>
        <end position="265"/>
    </location>
</feature>
<evidence type="ECO:0000256" key="1">
    <source>
        <dbReference type="SAM" id="Phobius"/>
    </source>
</evidence>
<keyword evidence="1" id="KW-0472">Membrane</keyword>
<keyword evidence="3" id="KW-1185">Reference proteome</keyword>
<sequence length="280" mass="33284">MRSRKNLISEANEILSKISKNKREVYFIHYSCESFSDVKDGLSPKIASISILNLESEQTHSFSIHQFAEQEKITDINIIKDNYLNFEIKMLDCYFKYMKKICKNRNTIILHWNMKDSAYGFIALENRFRVLKGKPFSVRDDYKINISNILYNLFGDKYIDKPKLMNIIKYNNYSCNDLMSGEEEAKCFENGDYLKLHNSTLKKVRIFSYIINDLMLKKLKRKSNYFQENGITFETFTNYLTQNSISKFILFIFAIIGFISSFKPIPEILKKFLNWWRITF</sequence>
<reference evidence="2 3" key="1">
    <citation type="submission" date="2019-10" db="EMBL/GenBank/DDBJ databases">
        <title>New genus of Silvanigrellaceae.</title>
        <authorList>
            <person name="Pitt A."/>
            <person name="Hahn M.W."/>
        </authorList>
    </citation>
    <scope>NUCLEOTIDE SEQUENCE [LARGE SCALE GENOMIC DNA]</scope>
    <source>
        <strain evidence="2 3">33A1-SZDP</strain>
    </source>
</reference>